<dbReference type="GeneID" id="26907637"/>
<dbReference type="RefSeq" id="XP_015655433.1">
    <property type="nucleotide sequence ID" value="XM_015805956.1"/>
</dbReference>
<keyword evidence="3" id="KW-1185">Reference proteome</keyword>
<evidence type="ECO:0000313" key="2">
    <source>
        <dbReference type="EMBL" id="KPA76993.1"/>
    </source>
</evidence>
<dbReference type="EMBL" id="LGTL01000018">
    <property type="protein sequence ID" value="KPA76993.1"/>
    <property type="molecule type" value="Genomic_DNA"/>
</dbReference>
<reference evidence="2 3" key="1">
    <citation type="submission" date="2015-07" db="EMBL/GenBank/DDBJ databases">
        <title>High-quality genome of monoxenous trypanosomatid Leptomonas pyrrhocoris.</title>
        <authorList>
            <person name="Flegontov P."/>
            <person name="Butenko A."/>
            <person name="Firsov S."/>
            <person name="Vlcek C."/>
            <person name="Logacheva M.D."/>
            <person name="Field M."/>
            <person name="Filatov D."/>
            <person name="Flegontova O."/>
            <person name="Gerasimov E."/>
            <person name="Jackson A.P."/>
            <person name="Kelly S."/>
            <person name="Opperdoes F."/>
            <person name="O'Reilly A."/>
            <person name="Votypka J."/>
            <person name="Yurchenko V."/>
            <person name="Lukes J."/>
        </authorList>
    </citation>
    <scope>NUCLEOTIDE SEQUENCE [LARGE SCALE GENOMIC DNA]</scope>
    <source>
        <strain evidence="2">H10</strain>
    </source>
</reference>
<dbReference type="RefSeq" id="XP_015655432.1">
    <property type="nucleotide sequence ID" value="XM_015805955.1"/>
</dbReference>
<feature type="compositionally biased region" description="Low complexity" evidence="1">
    <location>
        <begin position="666"/>
        <end position="677"/>
    </location>
</feature>
<dbReference type="EMBL" id="LGTL01000018">
    <property type="protein sequence ID" value="KPA76994.1"/>
    <property type="molecule type" value="Genomic_DNA"/>
</dbReference>
<dbReference type="AlphaFoldDB" id="A0A0M9FVR8"/>
<feature type="compositionally biased region" description="Polar residues" evidence="1">
    <location>
        <begin position="211"/>
        <end position="240"/>
    </location>
</feature>
<feature type="compositionally biased region" description="Polar residues" evidence="1">
    <location>
        <begin position="36"/>
        <end position="61"/>
    </location>
</feature>
<evidence type="ECO:0000256" key="1">
    <source>
        <dbReference type="SAM" id="MobiDB-lite"/>
    </source>
</evidence>
<organism evidence="2 3">
    <name type="scientific">Leptomonas pyrrhocoris</name>
    <name type="common">Firebug parasite</name>
    <dbReference type="NCBI Taxonomy" id="157538"/>
    <lineage>
        <taxon>Eukaryota</taxon>
        <taxon>Discoba</taxon>
        <taxon>Euglenozoa</taxon>
        <taxon>Kinetoplastea</taxon>
        <taxon>Metakinetoplastina</taxon>
        <taxon>Trypanosomatida</taxon>
        <taxon>Trypanosomatidae</taxon>
        <taxon>Leishmaniinae</taxon>
        <taxon>Leptomonas</taxon>
    </lineage>
</organism>
<dbReference type="Proteomes" id="UP000037923">
    <property type="component" value="Unassembled WGS sequence"/>
</dbReference>
<feature type="region of interest" description="Disordered" evidence="1">
    <location>
        <begin position="847"/>
        <end position="873"/>
    </location>
</feature>
<feature type="compositionally biased region" description="Low complexity" evidence="1">
    <location>
        <begin position="1027"/>
        <end position="1040"/>
    </location>
</feature>
<feature type="region of interest" description="Disordered" evidence="1">
    <location>
        <begin position="1024"/>
        <end position="1043"/>
    </location>
</feature>
<feature type="compositionally biased region" description="Low complexity" evidence="1">
    <location>
        <begin position="689"/>
        <end position="699"/>
    </location>
</feature>
<dbReference type="OMA" id="YHTANAT"/>
<accession>A0A0M9FVR8</accession>
<dbReference type="VEuPathDB" id="TriTrypDB:LpyrH10_18_0780"/>
<name>A0A0M9FVR8_LEPPY</name>
<feature type="compositionally biased region" description="Low complexity" evidence="1">
    <location>
        <begin position="862"/>
        <end position="873"/>
    </location>
</feature>
<sequence length="1152" mass="121380">MENLNGHSDDELAVWTTSFAGGADPTPRSPHEPQTQHRQYSQGPSSQSHCFQTSQLAFLSSSDDRPPATPHFLSDSIERETTPQNNTVAPAPPSLPQPAKQPPPPPPPPQQQRSTEETPLPIKATRSPMNSHPHNGEVPTFKYFSPSSLSSALPRPSKITPAAVAAAAAGMLPLCTSHPSGTSDTDMEVKGECLEDYLKLQDDDEVDCAEGSTTYPGRQTSDLVQSGSQQSQPSRTNGRSSLWVSDLCDIAGDVSSCNNNSKNNTNMRDFNGMQFARSPCTPIEVDTMNTGSLRINNNNTTSPGAHAGATTAMAARLCAGPVKKAQPPPLSGFAPVAVVTPGSAPPENKANSISANNSVYYANTNNTTIDGGNRVWSHRSTTPQPLSLASSLKVSPSSHNYGSFGLVNEERRLKEELHALRQRVCEAEQRLSTVQRRIAESSLNGGGVPPAAGPAGGGATELETQRFYSQPPLQAAAKVMPTEARPPEVAATGAAATAVPTQGVYMVSTATAPRYALGAPAMELRRTPPQQQQLQVLPSSMASKVYVASAPPSTAVTMTRPPSTDSSRLAGSGMTYIVQNGTPFGVYAIPSTGTLVDAAGNAIQANGVYPPSTTTNATSTHSTTAAAAAVLSTPSPAGGSTMQVVGTQSYMVNNQPTICYMVLAPQTPQQSQQQQQQKLTPSVSPPEFGSHNNNSSSSNGGVGGNIHMKGATYTHVPVLPTAPTTATATATAKTQEVLPSYPHVVMVGPASNAELTRKCFNVHGSMMGVVPYFPYDEGAPPAPTATILTAVATSSPGASVPGQSMSGACWSMRSGVNGNGGGADLVLGNSGHSHDGLTTMNDSSVVPPCSCGSNTPPNNAKSSTTPTTPGDPSTAPVLPIFIQMFPCELHDRAKVLNRVMEATCGRDFGVVQRIEPRSETSFIAHVRTHHMWHLIYKLRCRVLMDRFGFWYAADLDQYIRMKEYCEGVRRLPQQTRHFQTDGLPCMPLVVELSRAVEKAVVMENNAPRTFDEIVPIAAVDRHRTRLHSTTTASTGTNGSTMPNTDGRGGAGMGFAPAMMPPAGGFAEATTTGGENTANAVMIGSNIGNGNSALVLSGAPLPQHQQQQQQHWSIMTTTGSEMSFRTSNASLGGSTRAGQAMYMEGHPSPHQFM</sequence>
<feature type="region of interest" description="Disordered" evidence="1">
    <location>
        <begin position="1"/>
        <end position="117"/>
    </location>
</feature>
<feature type="region of interest" description="Disordered" evidence="1">
    <location>
        <begin position="204"/>
        <end position="240"/>
    </location>
</feature>
<evidence type="ECO:0000313" key="3">
    <source>
        <dbReference type="Proteomes" id="UP000037923"/>
    </source>
</evidence>
<feature type="compositionally biased region" description="Polar residues" evidence="1">
    <location>
        <begin position="851"/>
        <end position="861"/>
    </location>
</feature>
<feature type="region of interest" description="Disordered" evidence="1">
    <location>
        <begin position="666"/>
        <end position="707"/>
    </location>
</feature>
<feature type="compositionally biased region" description="Pro residues" evidence="1">
    <location>
        <begin position="90"/>
        <end position="110"/>
    </location>
</feature>
<protein>
    <submittedName>
        <fullName evidence="2">Uncharacterized protein</fullName>
    </submittedName>
</protein>
<dbReference type="OrthoDB" id="266798at2759"/>
<gene>
    <name evidence="2" type="ORF">ABB37_07351</name>
</gene>
<comment type="caution">
    <text evidence="2">The sequence shown here is derived from an EMBL/GenBank/DDBJ whole genome shotgun (WGS) entry which is preliminary data.</text>
</comment>
<proteinExistence type="predicted"/>